<dbReference type="eggNOG" id="COG2192">
    <property type="taxonomic scope" value="Bacteria"/>
</dbReference>
<dbReference type="Gene3D" id="3.30.420.40">
    <property type="match status" value="2"/>
</dbReference>
<organism evidence="5 6">
    <name type="scientific">Chondromyces apiculatus DSM 436</name>
    <dbReference type="NCBI Taxonomy" id="1192034"/>
    <lineage>
        <taxon>Bacteria</taxon>
        <taxon>Pseudomonadati</taxon>
        <taxon>Myxococcota</taxon>
        <taxon>Polyangia</taxon>
        <taxon>Polyangiales</taxon>
        <taxon>Polyangiaceae</taxon>
        <taxon>Chondromyces</taxon>
    </lineage>
</organism>
<dbReference type="PANTHER" id="PTHR34847:SF1">
    <property type="entry name" value="NODULATION PROTEIN U"/>
    <property type="match status" value="1"/>
</dbReference>
<accession>A0A017THS1</accession>
<sequence length="588" mass="63359">MPTWVLGLSAFYHDAAACLLRDGEIVLAVEEERLSRIKHDHGYPARAIAACLDAAGISPADVDTVVFYEKTLPKLERQLETWLGAFPRSLAAFTRSMSRYLDGRIDLRRWLERQGGFRGEVLFSEHHLSHAAFAYFSSPFCAPSSSGEAIVLVADGVGEWATTSVWCAGPSGITPEREIHFPDSLGLFYSLITAHLGFEVNEGEYKVMGLSAFGEDTFAAQMEALLPFDDAGAFHLDRRYLDLAGRHRLSSPALDVLLGPPRAPGAPLTQRHRDLARSAQNRLEEALLRIEATFPAGKPLCYGGGVALNGAANARLAARRPLHVSFAPGDSGAAIGAAYVGHHLAPRHDSADLADVAPRSGPTPPPGRSASSSARPRPTPYLGLAFTPAACADAARAEDLLARPLADLGGDAFLAERLASGAIVGWVDGPMEFGPRALGARSILADPRRAEMRDAINARIKRREPFRPFAPAILAERVADYFDDPRPSPWMTEIRAVRPDRRADLAAVVHVDGTARLQTVHPDDAPRLHALIQAFAALTGVPALLNTSFNVAGEPIVCTPTDACRCYRTAGLDGLVLGELWIEPEPRP</sequence>
<dbReference type="Pfam" id="PF02543">
    <property type="entry name" value="Carbam_trans_N"/>
    <property type="match status" value="1"/>
</dbReference>
<evidence type="ECO:0000256" key="1">
    <source>
        <dbReference type="ARBA" id="ARBA00006129"/>
    </source>
</evidence>
<dbReference type="STRING" id="1192034.CAP_5896"/>
<proteinExistence type="inferred from homology"/>
<dbReference type="CDD" id="cd24098">
    <property type="entry name" value="ASKHA_NBD_TobZ_N"/>
    <property type="match status" value="1"/>
</dbReference>
<evidence type="ECO:0000256" key="2">
    <source>
        <dbReference type="SAM" id="MobiDB-lite"/>
    </source>
</evidence>
<evidence type="ECO:0000259" key="4">
    <source>
        <dbReference type="Pfam" id="PF16861"/>
    </source>
</evidence>
<dbReference type="InterPro" id="IPR051338">
    <property type="entry name" value="NodU/CmcH_Carbamoyltrnsfr"/>
</dbReference>
<dbReference type="InterPro" id="IPR043129">
    <property type="entry name" value="ATPase_NBD"/>
</dbReference>
<name>A0A017THS1_9BACT</name>
<feature type="region of interest" description="Disordered" evidence="2">
    <location>
        <begin position="353"/>
        <end position="377"/>
    </location>
</feature>
<dbReference type="Proteomes" id="UP000019678">
    <property type="component" value="Unassembled WGS sequence"/>
</dbReference>
<dbReference type="Gene3D" id="3.90.870.20">
    <property type="entry name" value="Carbamoyltransferase, C-terminal domain"/>
    <property type="match status" value="1"/>
</dbReference>
<gene>
    <name evidence="5" type="ORF">CAP_5896</name>
</gene>
<dbReference type="SUPFAM" id="SSF53067">
    <property type="entry name" value="Actin-like ATPase domain"/>
    <property type="match status" value="1"/>
</dbReference>
<dbReference type="InterPro" id="IPR031730">
    <property type="entry name" value="Carbam_trans_C"/>
</dbReference>
<dbReference type="InterPro" id="IPR003696">
    <property type="entry name" value="Carbtransf_dom"/>
</dbReference>
<evidence type="ECO:0000313" key="6">
    <source>
        <dbReference type="Proteomes" id="UP000019678"/>
    </source>
</evidence>
<dbReference type="EMBL" id="ASRX01000005">
    <property type="protein sequence ID" value="EYF08136.1"/>
    <property type="molecule type" value="Genomic_DNA"/>
</dbReference>
<feature type="domain" description="Carbamoyltransferase" evidence="3">
    <location>
        <begin position="5"/>
        <end position="338"/>
    </location>
</feature>
<keyword evidence="6" id="KW-1185">Reference proteome</keyword>
<reference evidence="5 6" key="1">
    <citation type="submission" date="2013-05" db="EMBL/GenBank/DDBJ databases">
        <title>Genome assembly of Chondromyces apiculatus DSM 436.</title>
        <authorList>
            <person name="Sharma G."/>
            <person name="Khatri I."/>
            <person name="Kaur C."/>
            <person name="Mayilraj S."/>
            <person name="Subramanian S."/>
        </authorList>
    </citation>
    <scope>NUCLEOTIDE SEQUENCE [LARGE SCALE GENOMIC DNA]</scope>
    <source>
        <strain evidence="5 6">DSM 436</strain>
    </source>
</reference>
<dbReference type="Pfam" id="PF16861">
    <property type="entry name" value="Carbam_trans_C"/>
    <property type="match status" value="1"/>
</dbReference>
<dbReference type="RefSeq" id="WP_044236091.1">
    <property type="nucleotide sequence ID" value="NZ_ASRX01000005.1"/>
</dbReference>
<feature type="domain" description="Carbamoyltransferase C-terminal" evidence="4">
    <location>
        <begin position="415"/>
        <end position="583"/>
    </location>
</feature>
<dbReference type="InterPro" id="IPR038152">
    <property type="entry name" value="Carbam_trans_C_sf"/>
</dbReference>
<dbReference type="GO" id="GO:0003824">
    <property type="term" value="F:catalytic activity"/>
    <property type="evidence" value="ECO:0007669"/>
    <property type="project" value="InterPro"/>
</dbReference>
<comment type="caution">
    <text evidence="5">The sequence shown here is derived from an EMBL/GenBank/DDBJ whole genome shotgun (WGS) entry which is preliminary data.</text>
</comment>
<protein>
    <submittedName>
        <fullName evidence="5">Nodulation protein nolO</fullName>
    </submittedName>
</protein>
<dbReference type="PANTHER" id="PTHR34847">
    <property type="entry name" value="NODULATION PROTEIN U"/>
    <property type="match status" value="1"/>
</dbReference>
<evidence type="ECO:0000259" key="3">
    <source>
        <dbReference type="Pfam" id="PF02543"/>
    </source>
</evidence>
<dbReference type="OrthoDB" id="9780777at2"/>
<dbReference type="AlphaFoldDB" id="A0A017THS1"/>
<evidence type="ECO:0000313" key="5">
    <source>
        <dbReference type="EMBL" id="EYF08136.1"/>
    </source>
</evidence>
<comment type="similarity">
    <text evidence="1">Belongs to the NodU/CmcH family.</text>
</comment>